<evidence type="ECO:0000313" key="1">
    <source>
        <dbReference type="EMBL" id="GAA0862426.1"/>
    </source>
</evidence>
<dbReference type="Gene3D" id="2.60.320.10">
    <property type="entry name" value="N-utilization substance G protein NusG, insert domain"/>
    <property type="match status" value="1"/>
</dbReference>
<reference evidence="1 2" key="1">
    <citation type="journal article" date="2019" name="Int. J. Syst. Evol. Microbiol.">
        <title>The Global Catalogue of Microorganisms (GCM) 10K type strain sequencing project: providing services to taxonomists for standard genome sequencing and annotation.</title>
        <authorList>
            <consortium name="The Broad Institute Genomics Platform"/>
            <consortium name="The Broad Institute Genome Sequencing Center for Infectious Disease"/>
            <person name="Wu L."/>
            <person name="Ma J."/>
        </authorList>
    </citation>
    <scope>NUCLEOTIDE SEQUENCE [LARGE SCALE GENOMIC DNA]</scope>
    <source>
        <strain evidence="1 2">JCM 6486</strain>
    </source>
</reference>
<sequence length="121" mass="13551">MKKNDFFLILLVLVVIVAALAFNYFKQSSEGDKVVIYLDNKVYKEIPINKKEELTIKTENGYNKIKVHDGGVEVSEASCPDDICVKTGFIKKSNKSIVCIPNKVSIKIVSNEKNDIDIIAN</sequence>
<accession>A0ABN1LZN3</accession>
<dbReference type="InterPro" id="IPR038690">
    <property type="entry name" value="NusG_2_sf"/>
</dbReference>
<keyword evidence="2" id="KW-1185">Reference proteome</keyword>
<protein>
    <submittedName>
        <fullName evidence="1">NusG domain II-containing protein</fullName>
    </submittedName>
</protein>
<dbReference type="Pfam" id="PF07009">
    <property type="entry name" value="NusG_II"/>
    <property type="match status" value="1"/>
</dbReference>
<comment type="caution">
    <text evidence="1">The sequence shown here is derived from an EMBL/GenBank/DDBJ whole genome shotgun (WGS) entry which is preliminary data.</text>
</comment>
<proteinExistence type="predicted"/>
<dbReference type="EMBL" id="BAAACP010000003">
    <property type="protein sequence ID" value="GAA0862426.1"/>
    <property type="molecule type" value="Genomic_DNA"/>
</dbReference>
<dbReference type="CDD" id="cd09911">
    <property type="entry name" value="Lin0431_like"/>
    <property type="match status" value="1"/>
</dbReference>
<gene>
    <name evidence="1" type="ORF">GCM10008917_07720</name>
</gene>
<evidence type="ECO:0000313" key="2">
    <source>
        <dbReference type="Proteomes" id="UP001400965"/>
    </source>
</evidence>
<organism evidence="1 2">
    <name type="scientific">Paraclostridium tenue</name>
    <dbReference type="NCBI Taxonomy" id="1737"/>
    <lineage>
        <taxon>Bacteria</taxon>
        <taxon>Bacillati</taxon>
        <taxon>Bacillota</taxon>
        <taxon>Clostridia</taxon>
        <taxon>Peptostreptococcales</taxon>
        <taxon>Peptostreptococcaceae</taxon>
        <taxon>Paraclostridium</taxon>
    </lineage>
</organism>
<name>A0ABN1LZN3_9FIRM</name>
<dbReference type="Proteomes" id="UP001400965">
    <property type="component" value="Unassembled WGS sequence"/>
</dbReference>
<dbReference type="RefSeq" id="WP_346042733.1">
    <property type="nucleotide sequence ID" value="NZ_BAAACP010000003.1"/>
</dbReference>